<dbReference type="RefSeq" id="WP_179789707.1">
    <property type="nucleotide sequence ID" value="NZ_BAAARR010000005.1"/>
</dbReference>
<gene>
    <name evidence="1" type="ORF">F4554_004898</name>
</gene>
<protein>
    <submittedName>
        <fullName evidence="1">Uncharacterized protein</fullName>
    </submittedName>
</protein>
<sequence>MTDARLPTARELAGYFLAAQHPTTRRWVDDAVRLELLTESCALSPRRPRWSTPRMPSRPTTT</sequence>
<proteinExistence type="predicted"/>
<evidence type="ECO:0000313" key="2">
    <source>
        <dbReference type="Proteomes" id="UP000579605"/>
    </source>
</evidence>
<organism evidence="1 2">
    <name type="scientific">Actinopolymorpha rutila</name>
    <dbReference type="NCBI Taxonomy" id="446787"/>
    <lineage>
        <taxon>Bacteria</taxon>
        <taxon>Bacillati</taxon>
        <taxon>Actinomycetota</taxon>
        <taxon>Actinomycetes</taxon>
        <taxon>Propionibacteriales</taxon>
        <taxon>Actinopolymorphaceae</taxon>
        <taxon>Actinopolymorpha</taxon>
    </lineage>
</organism>
<name>A0A852ZTD8_9ACTN</name>
<dbReference type="AlphaFoldDB" id="A0A852ZTD8"/>
<comment type="caution">
    <text evidence="1">The sequence shown here is derived from an EMBL/GenBank/DDBJ whole genome shotgun (WGS) entry which is preliminary data.</text>
</comment>
<reference evidence="1 2" key="1">
    <citation type="submission" date="2020-07" db="EMBL/GenBank/DDBJ databases">
        <title>Sequencing the genomes of 1000 actinobacteria strains.</title>
        <authorList>
            <person name="Klenk H.-P."/>
        </authorList>
    </citation>
    <scope>NUCLEOTIDE SEQUENCE [LARGE SCALE GENOMIC DNA]</scope>
    <source>
        <strain evidence="1 2">DSM 18448</strain>
    </source>
</reference>
<accession>A0A852ZTD8</accession>
<dbReference type="EMBL" id="JACBZH010000001">
    <property type="protein sequence ID" value="NYH92260.1"/>
    <property type="molecule type" value="Genomic_DNA"/>
</dbReference>
<dbReference type="Proteomes" id="UP000579605">
    <property type="component" value="Unassembled WGS sequence"/>
</dbReference>
<evidence type="ECO:0000313" key="1">
    <source>
        <dbReference type="EMBL" id="NYH92260.1"/>
    </source>
</evidence>
<keyword evidence="2" id="KW-1185">Reference proteome</keyword>